<evidence type="ECO:0000256" key="5">
    <source>
        <dbReference type="ARBA" id="ARBA00023065"/>
    </source>
</evidence>
<evidence type="ECO:0000256" key="1">
    <source>
        <dbReference type="ARBA" id="ARBA00004651"/>
    </source>
</evidence>
<keyword evidence="5" id="KW-0406">Ion transport</keyword>
<dbReference type="PANTHER" id="PTHR42985:SF40">
    <property type="entry name" value="LD47995P-RELATED"/>
    <property type="match status" value="1"/>
</dbReference>
<keyword evidence="9" id="KW-1185">Reference proteome</keyword>
<evidence type="ECO:0000256" key="2">
    <source>
        <dbReference type="ARBA" id="ARBA00022448"/>
    </source>
</evidence>
<evidence type="ECO:0000313" key="8">
    <source>
        <dbReference type="EMBL" id="OQR76828.1"/>
    </source>
</evidence>
<dbReference type="AlphaFoldDB" id="A0A1V9XTY3"/>
<dbReference type="PANTHER" id="PTHR42985">
    <property type="entry name" value="SODIUM-COUPLED MONOCARBOXYLATE TRANSPORTER"/>
    <property type="match status" value="1"/>
</dbReference>
<dbReference type="GO" id="GO:0005886">
    <property type="term" value="C:plasma membrane"/>
    <property type="evidence" value="ECO:0007669"/>
    <property type="project" value="UniProtKB-SubCell"/>
</dbReference>
<keyword evidence="2" id="KW-0813">Transport</keyword>
<reference evidence="8 9" key="1">
    <citation type="journal article" date="2017" name="Gigascience">
        <title>Draft genome of the honey bee ectoparasitic mite, Tropilaelaps mercedesae, is shaped by the parasitic life history.</title>
        <authorList>
            <person name="Dong X."/>
            <person name="Armstrong S.D."/>
            <person name="Xia D."/>
            <person name="Makepeace B.L."/>
            <person name="Darby A.C."/>
            <person name="Kadowaki T."/>
        </authorList>
    </citation>
    <scope>NUCLEOTIDE SEQUENCE [LARGE SCALE GENOMIC DNA]</scope>
    <source>
        <strain evidence="8">Wuxi-XJTLU</strain>
    </source>
</reference>
<keyword evidence="4" id="KW-0915">Sodium</keyword>
<organism evidence="8 9">
    <name type="scientific">Tropilaelaps mercedesae</name>
    <dbReference type="NCBI Taxonomy" id="418985"/>
    <lineage>
        <taxon>Eukaryota</taxon>
        <taxon>Metazoa</taxon>
        <taxon>Ecdysozoa</taxon>
        <taxon>Arthropoda</taxon>
        <taxon>Chelicerata</taxon>
        <taxon>Arachnida</taxon>
        <taxon>Acari</taxon>
        <taxon>Parasitiformes</taxon>
        <taxon>Mesostigmata</taxon>
        <taxon>Gamasina</taxon>
        <taxon>Dermanyssoidea</taxon>
        <taxon>Laelapidae</taxon>
        <taxon>Tropilaelaps</taxon>
    </lineage>
</organism>
<evidence type="ECO:0000256" key="6">
    <source>
        <dbReference type="ARBA" id="ARBA00023201"/>
    </source>
</evidence>
<evidence type="ECO:0000256" key="4">
    <source>
        <dbReference type="ARBA" id="ARBA00023053"/>
    </source>
</evidence>
<gene>
    <name evidence="8" type="ORF">BIW11_03000</name>
</gene>
<evidence type="ECO:0000256" key="7">
    <source>
        <dbReference type="SAM" id="Phobius"/>
    </source>
</evidence>
<sequence>MGLVDTLENTTAASLLSSTEAEEIVSMEDLVSRFGAWDYVVFVSMLSVSAVIGLYYACSGHKQSTTSEFLLGDRHG</sequence>
<dbReference type="GO" id="GO:0015293">
    <property type="term" value="F:symporter activity"/>
    <property type="evidence" value="ECO:0007669"/>
    <property type="project" value="TreeGrafter"/>
</dbReference>
<dbReference type="EMBL" id="MNPL01004332">
    <property type="protein sequence ID" value="OQR76828.1"/>
    <property type="molecule type" value="Genomic_DNA"/>
</dbReference>
<comment type="caution">
    <text evidence="8">The sequence shown here is derived from an EMBL/GenBank/DDBJ whole genome shotgun (WGS) entry which is preliminary data.</text>
</comment>
<proteinExistence type="predicted"/>
<evidence type="ECO:0000313" key="9">
    <source>
        <dbReference type="Proteomes" id="UP000192247"/>
    </source>
</evidence>
<feature type="transmembrane region" description="Helical" evidence="7">
    <location>
        <begin position="36"/>
        <end position="57"/>
    </location>
</feature>
<evidence type="ECO:0000256" key="3">
    <source>
        <dbReference type="ARBA" id="ARBA00022475"/>
    </source>
</evidence>
<dbReference type="GO" id="GO:0006814">
    <property type="term" value="P:sodium ion transport"/>
    <property type="evidence" value="ECO:0007669"/>
    <property type="project" value="UniProtKB-KW"/>
</dbReference>
<dbReference type="InterPro" id="IPR051163">
    <property type="entry name" value="Sodium:Solute_Symporter_SSF"/>
</dbReference>
<dbReference type="InParanoid" id="A0A1V9XTY3"/>
<dbReference type="OrthoDB" id="6431761at2759"/>
<accession>A0A1V9XTY3</accession>
<dbReference type="Proteomes" id="UP000192247">
    <property type="component" value="Unassembled WGS sequence"/>
</dbReference>
<keyword evidence="7" id="KW-0812">Transmembrane</keyword>
<keyword evidence="6" id="KW-0739">Sodium transport</keyword>
<protein>
    <submittedName>
        <fullName evidence="8">Sodium-coupled monocarboxylate transporter 1-like</fullName>
    </submittedName>
</protein>
<keyword evidence="3" id="KW-1003">Cell membrane</keyword>
<keyword evidence="7" id="KW-1133">Transmembrane helix</keyword>
<comment type="subcellular location">
    <subcellularLocation>
        <location evidence="1">Cell membrane</location>
        <topology evidence="1">Multi-pass membrane protein</topology>
    </subcellularLocation>
</comment>
<dbReference type="STRING" id="418985.A0A1V9XTY3"/>
<name>A0A1V9XTY3_9ACAR</name>
<keyword evidence="7" id="KW-0472">Membrane</keyword>